<feature type="domain" description="NR LBD" evidence="6">
    <location>
        <begin position="84"/>
        <end position="332"/>
    </location>
</feature>
<keyword evidence="2" id="KW-0805">Transcription regulation</keyword>
<proteinExistence type="inferred from homology"/>
<dbReference type="SUPFAM" id="SSF48508">
    <property type="entry name" value="Nuclear receptor ligand-binding domain"/>
    <property type="match status" value="1"/>
</dbReference>
<feature type="compositionally biased region" description="Polar residues" evidence="5">
    <location>
        <begin position="1"/>
        <end position="11"/>
    </location>
</feature>
<keyword evidence="8" id="KW-1185">Reference proteome</keyword>
<name>A0A016UJT9_9BILA</name>
<evidence type="ECO:0000256" key="5">
    <source>
        <dbReference type="SAM" id="MobiDB-lite"/>
    </source>
</evidence>
<dbReference type="PANTHER" id="PTHR46397">
    <property type="entry name" value="NUCLEAR HORMONE RECEPTOR FAMILY-RELATED"/>
    <property type="match status" value="1"/>
</dbReference>
<dbReference type="SMART" id="SM00430">
    <property type="entry name" value="HOLI"/>
    <property type="match status" value="1"/>
</dbReference>
<evidence type="ECO:0000256" key="1">
    <source>
        <dbReference type="ARBA" id="ARBA00005993"/>
    </source>
</evidence>
<dbReference type="Gene3D" id="1.10.565.10">
    <property type="entry name" value="Retinoid X Receptor"/>
    <property type="match status" value="1"/>
</dbReference>
<dbReference type="OrthoDB" id="5793246at2759"/>
<organism evidence="7 8">
    <name type="scientific">Ancylostoma ceylanicum</name>
    <dbReference type="NCBI Taxonomy" id="53326"/>
    <lineage>
        <taxon>Eukaryota</taxon>
        <taxon>Metazoa</taxon>
        <taxon>Ecdysozoa</taxon>
        <taxon>Nematoda</taxon>
        <taxon>Chromadorea</taxon>
        <taxon>Rhabditida</taxon>
        <taxon>Rhabditina</taxon>
        <taxon>Rhabditomorpha</taxon>
        <taxon>Strongyloidea</taxon>
        <taxon>Ancylostomatidae</taxon>
        <taxon>Ancylostomatinae</taxon>
        <taxon>Ancylostoma</taxon>
    </lineage>
</organism>
<dbReference type="Proteomes" id="UP000024635">
    <property type="component" value="Unassembled WGS sequence"/>
</dbReference>
<gene>
    <name evidence="7" type="primary">Acey_s0036.g3262</name>
    <name evidence="7" type="synonym">Acey-nhr-22</name>
    <name evidence="7" type="ORF">Y032_0036g3262</name>
</gene>
<evidence type="ECO:0000256" key="2">
    <source>
        <dbReference type="ARBA" id="ARBA00023015"/>
    </source>
</evidence>
<dbReference type="STRING" id="53326.A0A016UJT9"/>
<dbReference type="InterPro" id="IPR000536">
    <property type="entry name" value="Nucl_hrmn_rcpt_lig-bd"/>
</dbReference>
<evidence type="ECO:0000256" key="4">
    <source>
        <dbReference type="ARBA" id="ARBA00023170"/>
    </source>
</evidence>
<feature type="region of interest" description="Disordered" evidence="5">
    <location>
        <begin position="1"/>
        <end position="21"/>
    </location>
</feature>
<dbReference type="AlphaFoldDB" id="A0A016UJT9"/>
<evidence type="ECO:0000313" key="8">
    <source>
        <dbReference type="Proteomes" id="UP000024635"/>
    </source>
</evidence>
<reference evidence="8" key="1">
    <citation type="journal article" date="2015" name="Nat. Genet.">
        <title>The genome and transcriptome of the zoonotic hookworm Ancylostoma ceylanicum identify infection-specific gene families.</title>
        <authorList>
            <person name="Schwarz E.M."/>
            <person name="Hu Y."/>
            <person name="Antoshechkin I."/>
            <person name="Miller M.M."/>
            <person name="Sternberg P.W."/>
            <person name="Aroian R.V."/>
        </authorList>
    </citation>
    <scope>NUCLEOTIDE SEQUENCE</scope>
    <source>
        <strain evidence="8">HY135</strain>
    </source>
</reference>
<accession>A0A016UJT9</accession>
<comment type="similarity">
    <text evidence="1">Belongs to the nuclear hormone receptor family.</text>
</comment>
<comment type="caution">
    <text evidence="7">The sequence shown here is derived from an EMBL/GenBank/DDBJ whole genome shotgun (WGS) entry which is preliminary data.</text>
</comment>
<evidence type="ECO:0000313" key="7">
    <source>
        <dbReference type="EMBL" id="EYC15634.1"/>
    </source>
</evidence>
<keyword evidence="4" id="KW-0675">Receptor</keyword>
<protein>
    <recommendedName>
        <fullName evidence="6">NR LBD domain-containing protein</fullName>
    </recommendedName>
</protein>
<dbReference type="PROSITE" id="PS51843">
    <property type="entry name" value="NR_LBD"/>
    <property type="match status" value="1"/>
</dbReference>
<sequence>MSVVRSTQMLKESTRQRRRSADRCSLVSDVHASSSDGSEDMLCHETSTESALAYERLQPRIFGSTVDVLPHYVQLEIALSNRRKIMYTDVKMKDFYTDTCQVPYDVSQLRQFDYRHSHGFVRHDFIMLYDFCNGFMNFDRLSRAEKNIFFRYACAVDCLITSAYYTYHLGRAHNRMVMFNAEYVPMEPMPIKGNEPGAEALFETKADHEKYKSLMPTKIRQWTNMCLPFCELHASFEEYALLKALTIWHFMFYRLTTEGRVVCQQQRDFIIQALHRRCIEQGADPAVRLGSVLLAMSYVLEQVQDLLYNYRMLTFFDVLKCDPVLVEMFDHPHP</sequence>
<evidence type="ECO:0000256" key="3">
    <source>
        <dbReference type="ARBA" id="ARBA00023163"/>
    </source>
</evidence>
<dbReference type="EMBL" id="JARK01001372">
    <property type="protein sequence ID" value="EYC15634.1"/>
    <property type="molecule type" value="Genomic_DNA"/>
</dbReference>
<dbReference type="PANTHER" id="PTHR46397:SF3">
    <property type="entry name" value="NR LBD DOMAIN-CONTAINING PROTEIN-RELATED"/>
    <property type="match status" value="1"/>
</dbReference>
<dbReference type="Pfam" id="PF00104">
    <property type="entry name" value="Hormone_recep"/>
    <property type="match status" value="1"/>
</dbReference>
<feature type="compositionally biased region" description="Basic and acidic residues" evidence="5">
    <location>
        <begin position="12"/>
        <end position="21"/>
    </location>
</feature>
<evidence type="ECO:0000259" key="6">
    <source>
        <dbReference type="PROSITE" id="PS51843"/>
    </source>
</evidence>
<keyword evidence="3" id="KW-0804">Transcription</keyword>
<dbReference type="InterPro" id="IPR035500">
    <property type="entry name" value="NHR-like_dom_sf"/>
</dbReference>